<keyword evidence="2" id="KW-0732">Signal</keyword>
<name>A0A974H754_XENLA</name>
<organism evidence="3 4">
    <name type="scientific">Xenopus laevis</name>
    <name type="common">African clawed frog</name>
    <dbReference type="NCBI Taxonomy" id="8355"/>
    <lineage>
        <taxon>Eukaryota</taxon>
        <taxon>Metazoa</taxon>
        <taxon>Chordata</taxon>
        <taxon>Craniata</taxon>
        <taxon>Vertebrata</taxon>
        <taxon>Euteleostomi</taxon>
        <taxon>Amphibia</taxon>
        <taxon>Batrachia</taxon>
        <taxon>Anura</taxon>
        <taxon>Pipoidea</taxon>
        <taxon>Pipidae</taxon>
        <taxon>Xenopodinae</taxon>
        <taxon>Xenopus</taxon>
        <taxon>Xenopus</taxon>
    </lineage>
</organism>
<accession>A0A974H754</accession>
<evidence type="ECO:0000313" key="4">
    <source>
        <dbReference type="Proteomes" id="UP000694892"/>
    </source>
</evidence>
<evidence type="ECO:0000256" key="2">
    <source>
        <dbReference type="SAM" id="SignalP"/>
    </source>
</evidence>
<dbReference type="AlphaFoldDB" id="A0A974H754"/>
<reference evidence="4" key="1">
    <citation type="journal article" date="2016" name="Nature">
        <title>Genome evolution in the allotetraploid frog Xenopus laevis.</title>
        <authorList>
            <person name="Session A.M."/>
            <person name="Uno Y."/>
            <person name="Kwon T."/>
            <person name="Chapman J.A."/>
            <person name="Toyoda A."/>
            <person name="Takahashi S."/>
            <person name="Fukui A."/>
            <person name="Hikosaka A."/>
            <person name="Suzuki A."/>
            <person name="Kondo M."/>
            <person name="van Heeringen S.J."/>
            <person name="Quigley I."/>
            <person name="Heinz S."/>
            <person name="Ogino H."/>
            <person name="Ochi H."/>
            <person name="Hellsten U."/>
            <person name="Lyons J.B."/>
            <person name="Simakov O."/>
            <person name="Putnam N."/>
            <person name="Stites J."/>
            <person name="Kuroki Y."/>
            <person name="Tanaka T."/>
            <person name="Michiue T."/>
            <person name="Watanabe M."/>
            <person name="Bogdanovic O."/>
            <person name="Lister R."/>
            <person name="Georgiou G."/>
            <person name="Paranjpe S.S."/>
            <person name="van Kruijsbergen I."/>
            <person name="Shu S."/>
            <person name="Carlson J."/>
            <person name="Kinoshita T."/>
            <person name="Ohta Y."/>
            <person name="Mawaribuchi S."/>
            <person name="Jenkins J."/>
            <person name="Grimwood J."/>
            <person name="Schmutz J."/>
            <person name="Mitros T."/>
            <person name="Mozaffari S.V."/>
            <person name="Suzuki Y."/>
            <person name="Haramoto Y."/>
            <person name="Yamamoto T.S."/>
            <person name="Takagi C."/>
            <person name="Heald R."/>
            <person name="Miller K."/>
            <person name="Haudenschild C."/>
            <person name="Kitzman J."/>
            <person name="Nakayama T."/>
            <person name="Izutsu Y."/>
            <person name="Robert J."/>
            <person name="Fortriede J."/>
            <person name="Burns K."/>
            <person name="Lotay V."/>
            <person name="Karimi K."/>
            <person name="Yasuoka Y."/>
            <person name="Dichmann D.S."/>
            <person name="Flajnik M.F."/>
            <person name="Houston D.W."/>
            <person name="Shendure J."/>
            <person name="DuPasquier L."/>
            <person name="Vize P.D."/>
            <person name="Zorn A.M."/>
            <person name="Ito M."/>
            <person name="Marcotte E.M."/>
            <person name="Wallingford J.B."/>
            <person name="Ito Y."/>
            <person name="Asashima M."/>
            <person name="Ueno N."/>
            <person name="Matsuda Y."/>
            <person name="Veenstra G.J."/>
            <person name="Fujiyama A."/>
            <person name="Harland R.M."/>
            <person name="Taira M."/>
            <person name="Rokhsar D.S."/>
        </authorList>
    </citation>
    <scope>NUCLEOTIDE SEQUENCE [LARGE SCALE GENOMIC DNA]</scope>
    <source>
        <strain evidence="4">J</strain>
    </source>
</reference>
<feature type="signal peptide" evidence="2">
    <location>
        <begin position="1"/>
        <end position="19"/>
    </location>
</feature>
<feature type="transmembrane region" description="Helical" evidence="1">
    <location>
        <begin position="43"/>
        <end position="73"/>
    </location>
</feature>
<keyword evidence="1" id="KW-0812">Transmembrane</keyword>
<proteinExistence type="predicted"/>
<evidence type="ECO:0000313" key="3">
    <source>
        <dbReference type="EMBL" id="OCT67429.1"/>
    </source>
</evidence>
<dbReference type="Proteomes" id="UP000694892">
    <property type="component" value="Chromosome 8L"/>
</dbReference>
<sequence>MSFLKIFFLFLISISNIRAYLLPTEFIDNINSSPMSRAKFFVWCYAIIGICCFLIAAFVFQLMFSLNGCYYIYKCCYFCWRRRNIPDDDDLQEVIAQGEKYDVVYKYKEGCKCTLQSDLNKKVDQLRVKLARHNAQQEIVAANLDKFEPQQLSGR</sequence>
<dbReference type="EMBL" id="CM004480">
    <property type="protein sequence ID" value="OCT67429.1"/>
    <property type="molecule type" value="Genomic_DNA"/>
</dbReference>
<keyword evidence="1" id="KW-1133">Transmembrane helix</keyword>
<feature type="chain" id="PRO_5037103216" evidence="2">
    <location>
        <begin position="20"/>
        <end position="155"/>
    </location>
</feature>
<evidence type="ECO:0000256" key="1">
    <source>
        <dbReference type="SAM" id="Phobius"/>
    </source>
</evidence>
<gene>
    <name evidence="3" type="ORF">XELAEV_18038725mg</name>
</gene>
<protein>
    <submittedName>
        <fullName evidence="3">Uncharacterized protein</fullName>
    </submittedName>
</protein>
<keyword evidence="1" id="KW-0472">Membrane</keyword>